<keyword evidence="7" id="KW-0413">Isomerase</keyword>
<comment type="function">
    <text evidence="10">Together with its co-chaperonin GroES, plays an essential role in assisting protein folding. The GroEL-GroES system forms a nano-cage that allows encapsulation of the non-native substrate proteins and provides a physical environment optimized to promote and accelerate protein folding.</text>
</comment>
<dbReference type="PANTHER" id="PTHR45633">
    <property type="entry name" value="60 KDA HEAT SHOCK PROTEIN, MITOCHONDRIAL"/>
    <property type="match status" value="1"/>
</dbReference>
<dbReference type="FunFam" id="3.50.7.10:FF:000001">
    <property type="entry name" value="60 kDa chaperonin"/>
    <property type="match status" value="1"/>
</dbReference>
<dbReference type="SUPFAM" id="SSF52029">
    <property type="entry name" value="GroEL apical domain-like"/>
    <property type="match status" value="1"/>
</dbReference>
<feature type="coiled-coil region" evidence="11">
    <location>
        <begin position="207"/>
        <end position="270"/>
    </location>
</feature>
<dbReference type="GO" id="GO:0016853">
    <property type="term" value="F:isomerase activity"/>
    <property type="evidence" value="ECO:0007669"/>
    <property type="project" value="UniProtKB-KW"/>
</dbReference>
<keyword evidence="11" id="KW-0175">Coiled coil</keyword>
<dbReference type="GO" id="GO:0009986">
    <property type="term" value="C:cell surface"/>
    <property type="evidence" value="ECO:0007669"/>
    <property type="project" value="UniProtKB-SubCell"/>
</dbReference>
<reference evidence="12 13" key="1">
    <citation type="submission" date="2020-06" db="EMBL/GenBank/DDBJ databases">
        <authorList>
            <person name="Chanama M."/>
        </authorList>
    </citation>
    <scope>NUCLEOTIDE SEQUENCE [LARGE SCALE GENOMIC DNA]</scope>
    <source>
        <strain evidence="12 13">TBRC6557</strain>
    </source>
</reference>
<name>A0A7Y6IZL5_9ACTN</name>
<dbReference type="Gene3D" id="3.50.7.10">
    <property type="entry name" value="GroEL"/>
    <property type="match status" value="1"/>
</dbReference>
<dbReference type="InterPro" id="IPR002423">
    <property type="entry name" value="Cpn60/GroEL/TCP-1"/>
</dbReference>
<evidence type="ECO:0000256" key="8">
    <source>
        <dbReference type="ARBA" id="ARBA00025702"/>
    </source>
</evidence>
<gene>
    <name evidence="12" type="primary">groEL</name>
    <name evidence="12" type="ORF">HT134_43055</name>
</gene>
<keyword evidence="4" id="KW-0547">Nucleotide-binding</keyword>
<dbReference type="InterPro" id="IPR027409">
    <property type="entry name" value="GroEL-like_apical_dom_sf"/>
</dbReference>
<dbReference type="EMBL" id="JABWGO010000020">
    <property type="protein sequence ID" value="NUW46838.1"/>
    <property type="molecule type" value="Genomic_DNA"/>
</dbReference>
<evidence type="ECO:0000256" key="3">
    <source>
        <dbReference type="ARBA" id="ARBA00006607"/>
    </source>
</evidence>
<dbReference type="GO" id="GO:0009408">
    <property type="term" value="P:response to heat"/>
    <property type="evidence" value="ECO:0007669"/>
    <property type="project" value="UniProtKB-ARBA"/>
</dbReference>
<dbReference type="SUPFAM" id="SSF54849">
    <property type="entry name" value="GroEL-intermediate domain like"/>
    <property type="match status" value="1"/>
</dbReference>
<evidence type="ECO:0000256" key="5">
    <source>
        <dbReference type="ARBA" id="ARBA00022840"/>
    </source>
</evidence>
<dbReference type="NCBIfam" id="NF000592">
    <property type="entry name" value="PRK00013.1"/>
    <property type="match status" value="1"/>
</dbReference>
<dbReference type="RefSeq" id="WP_175606280.1">
    <property type="nucleotide sequence ID" value="NZ_JABWGO010000020.1"/>
</dbReference>
<evidence type="ECO:0000256" key="9">
    <source>
        <dbReference type="RuleBase" id="RU000418"/>
    </source>
</evidence>
<dbReference type="SUPFAM" id="SSF48592">
    <property type="entry name" value="GroEL equatorial domain-like"/>
    <property type="match status" value="1"/>
</dbReference>
<organism evidence="12 13">
    <name type="scientific">Nonomuraea rhodomycinica</name>
    <dbReference type="NCBI Taxonomy" id="1712872"/>
    <lineage>
        <taxon>Bacteria</taxon>
        <taxon>Bacillati</taxon>
        <taxon>Actinomycetota</taxon>
        <taxon>Actinomycetes</taxon>
        <taxon>Streptosporangiales</taxon>
        <taxon>Streptosporangiaceae</taxon>
        <taxon>Nonomuraea</taxon>
    </lineage>
</organism>
<comment type="similarity">
    <text evidence="3 9">Belongs to the chaperonin (HSP60) family.</text>
</comment>
<dbReference type="InterPro" id="IPR001844">
    <property type="entry name" value="Cpn60/GroEL"/>
</dbReference>
<dbReference type="Gene3D" id="1.10.560.10">
    <property type="entry name" value="GroEL-like equatorial domain"/>
    <property type="match status" value="1"/>
</dbReference>
<dbReference type="Pfam" id="PF00118">
    <property type="entry name" value="Cpn60_TCP1"/>
    <property type="match status" value="1"/>
</dbReference>
<comment type="caution">
    <text evidence="12">The sequence shown here is derived from an EMBL/GenBank/DDBJ whole genome shotgun (WGS) entry which is preliminary data.</text>
</comment>
<dbReference type="AlphaFoldDB" id="A0A7Y6IZL5"/>
<keyword evidence="6" id="KW-0143">Chaperone</keyword>
<dbReference type="GO" id="GO:0042026">
    <property type="term" value="P:protein refolding"/>
    <property type="evidence" value="ECO:0007669"/>
    <property type="project" value="InterPro"/>
</dbReference>
<dbReference type="PRINTS" id="PR00298">
    <property type="entry name" value="CHAPERONIN60"/>
</dbReference>
<evidence type="ECO:0000256" key="4">
    <source>
        <dbReference type="ARBA" id="ARBA00022741"/>
    </source>
</evidence>
<dbReference type="CDD" id="cd03344">
    <property type="entry name" value="GroEL"/>
    <property type="match status" value="1"/>
</dbReference>
<keyword evidence="5" id="KW-0067">ATP-binding</keyword>
<comment type="subunit">
    <text evidence="10">Forms a cylinder of 14 subunits composed of two heptameric rings stacked back-to-back. Interacts with the co-chaperonin GroES.</text>
</comment>
<dbReference type="GO" id="GO:0042603">
    <property type="term" value="C:capsule"/>
    <property type="evidence" value="ECO:0007669"/>
    <property type="project" value="UniProtKB-SubCell"/>
</dbReference>
<dbReference type="NCBIfam" id="NF009489">
    <property type="entry name" value="PRK12851.1"/>
    <property type="match status" value="1"/>
</dbReference>
<dbReference type="Gene3D" id="3.30.260.10">
    <property type="entry name" value="TCP-1-like chaperonin intermediate domain"/>
    <property type="match status" value="1"/>
</dbReference>
<evidence type="ECO:0000256" key="6">
    <source>
        <dbReference type="ARBA" id="ARBA00023186"/>
    </source>
</evidence>
<evidence type="ECO:0000256" key="7">
    <source>
        <dbReference type="ARBA" id="ARBA00023235"/>
    </source>
</evidence>
<evidence type="ECO:0000256" key="1">
    <source>
        <dbReference type="ARBA" id="ARBA00004191"/>
    </source>
</evidence>
<dbReference type="InterPro" id="IPR027413">
    <property type="entry name" value="GROEL-like_equatorial_sf"/>
</dbReference>
<dbReference type="GO" id="GO:0140662">
    <property type="term" value="F:ATP-dependent protein folding chaperone"/>
    <property type="evidence" value="ECO:0007669"/>
    <property type="project" value="InterPro"/>
</dbReference>
<evidence type="ECO:0000256" key="11">
    <source>
        <dbReference type="SAM" id="Coils"/>
    </source>
</evidence>
<proteinExistence type="inferred from homology"/>
<dbReference type="InterPro" id="IPR027410">
    <property type="entry name" value="TCP-1-like_intermed_sf"/>
</dbReference>
<evidence type="ECO:0000256" key="10">
    <source>
        <dbReference type="RuleBase" id="RU000419"/>
    </source>
</evidence>
<evidence type="ECO:0000313" key="13">
    <source>
        <dbReference type="Proteomes" id="UP000546126"/>
    </source>
</evidence>
<evidence type="ECO:0000256" key="2">
    <source>
        <dbReference type="ARBA" id="ARBA00004241"/>
    </source>
</evidence>
<sequence length="403" mass="42118">ETKEQIASTASISAADPEIGSLIAEAMDKVGKEGVITVEESNAFGLELELTEGMRFDKGYLAPHFVTDSDRLEAVLDDPYILVVGGRIAANRDLVPLLDKVVQAGGSLLVIAEDVEAEALATLIVNRLKGVLRSVAVKAPGFGDRRKAMLGDIAVLTGGQVIAEELGLKLESATLDQLGRARKVVVTKDETTVVDGAGDPDAIAGRVNEIRAEIERTDSDYDREKLQERLAKLAGGVAVIKAGAATEVELKERKHRIEDAVRNAKAAVEEGVVPGGGVALLQAGARAFDKLELDGDEATGAAIVRKALEEPLKQIAVNAGLEGGVVAERVRGLEPGHGLDAVSGAYVDLFEAGIIDPAKVTRSALRNAASIAALFLTTEAVIAEKPEKTPAAPAMPGGGDMDF</sequence>
<evidence type="ECO:0000313" key="12">
    <source>
        <dbReference type="EMBL" id="NUW46838.1"/>
    </source>
</evidence>
<dbReference type="Proteomes" id="UP000546126">
    <property type="component" value="Unassembled WGS sequence"/>
</dbReference>
<dbReference type="InterPro" id="IPR018370">
    <property type="entry name" value="Chaperonin_Cpn60_CS"/>
</dbReference>
<accession>A0A7Y6IZL5</accession>
<feature type="non-terminal residue" evidence="12">
    <location>
        <position position="1"/>
    </location>
</feature>
<dbReference type="GO" id="GO:0005524">
    <property type="term" value="F:ATP binding"/>
    <property type="evidence" value="ECO:0007669"/>
    <property type="project" value="UniProtKB-KW"/>
</dbReference>
<comment type="subcellular location">
    <subcellularLocation>
        <location evidence="2">Cell surface</location>
    </subcellularLocation>
    <subcellularLocation>
        <location evidence="8">Secreted</location>
        <location evidence="8">Capsule</location>
    </subcellularLocation>
    <subcellularLocation>
        <location evidence="1">Secreted</location>
        <location evidence="1">Cell wall</location>
    </subcellularLocation>
</comment>
<keyword evidence="13" id="KW-1185">Reference proteome</keyword>
<protein>
    <recommendedName>
        <fullName evidence="10">60 kDa chaperonin</fullName>
    </recommendedName>
</protein>
<dbReference type="PROSITE" id="PS00296">
    <property type="entry name" value="CHAPERONINS_CPN60"/>
    <property type="match status" value="1"/>
</dbReference>
<dbReference type="NCBIfam" id="NF009488">
    <property type="entry name" value="PRK12850.1"/>
    <property type="match status" value="1"/>
</dbReference>
<dbReference type="NCBIfam" id="NF009487">
    <property type="entry name" value="PRK12849.1"/>
    <property type="match status" value="1"/>
</dbReference>